<comment type="caution">
    <text evidence="2">The sequence shown here is derived from an EMBL/GenBank/DDBJ whole genome shotgun (WGS) entry which is preliminary data.</text>
</comment>
<evidence type="ECO:0000313" key="3">
    <source>
        <dbReference type="Proteomes" id="UP000280501"/>
    </source>
</evidence>
<dbReference type="Gene3D" id="3.90.1570.10">
    <property type="entry name" value="tt1808, chain A"/>
    <property type="match status" value="1"/>
</dbReference>
<dbReference type="RefSeq" id="WP_123815593.1">
    <property type="nucleotide sequence ID" value="NZ_RKQZ01000001.1"/>
</dbReference>
<evidence type="ECO:0000259" key="1">
    <source>
        <dbReference type="Pfam" id="PF05685"/>
    </source>
</evidence>
<accession>A0A3N4ZA26</accession>
<dbReference type="InterPro" id="IPR008538">
    <property type="entry name" value="Uma2"/>
</dbReference>
<dbReference type="EMBL" id="RKQZ01000001">
    <property type="protein sequence ID" value="RPF22718.1"/>
    <property type="molecule type" value="Genomic_DNA"/>
</dbReference>
<dbReference type="SUPFAM" id="SSF52980">
    <property type="entry name" value="Restriction endonuclease-like"/>
    <property type="match status" value="1"/>
</dbReference>
<feature type="domain" description="Putative restriction endonuclease" evidence="1">
    <location>
        <begin position="19"/>
        <end position="186"/>
    </location>
</feature>
<keyword evidence="2" id="KW-0378">Hydrolase</keyword>
<dbReference type="CDD" id="cd06260">
    <property type="entry name" value="DUF820-like"/>
    <property type="match status" value="1"/>
</dbReference>
<dbReference type="Pfam" id="PF05685">
    <property type="entry name" value="Uma2"/>
    <property type="match status" value="1"/>
</dbReference>
<dbReference type="InterPro" id="IPR012296">
    <property type="entry name" value="Nuclease_put_TT1808"/>
</dbReference>
<keyword evidence="2" id="KW-0255">Endonuclease</keyword>
<dbReference type="OrthoDB" id="5524117at2"/>
<evidence type="ECO:0000313" key="2">
    <source>
        <dbReference type="EMBL" id="RPF22718.1"/>
    </source>
</evidence>
<dbReference type="Proteomes" id="UP000280501">
    <property type="component" value="Unassembled WGS sequence"/>
</dbReference>
<gene>
    <name evidence="2" type="ORF">EDD34_3390</name>
</gene>
<keyword evidence="3" id="KW-1185">Reference proteome</keyword>
<proteinExistence type="predicted"/>
<dbReference type="AlphaFoldDB" id="A0A3N4ZA26"/>
<organism evidence="2 3">
    <name type="scientific">Myceligenerans xiligouense</name>
    <dbReference type="NCBI Taxonomy" id="253184"/>
    <lineage>
        <taxon>Bacteria</taxon>
        <taxon>Bacillati</taxon>
        <taxon>Actinomycetota</taxon>
        <taxon>Actinomycetes</taxon>
        <taxon>Micrococcales</taxon>
        <taxon>Promicromonosporaceae</taxon>
        <taxon>Myceligenerans</taxon>
    </lineage>
</organism>
<dbReference type="PANTHER" id="PTHR35400:SF3">
    <property type="entry name" value="SLL1072 PROTEIN"/>
    <property type="match status" value="1"/>
</dbReference>
<dbReference type="InterPro" id="IPR011335">
    <property type="entry name" value="Restrct_endonuc-II-like"/>
</dbReference>
<sequence>MTDLPEWMRPPRPEGWLAEDLDHLPNAPRHIELIDGSLILTMSPQRRWHMKIIGALQQRLAEQAPGGHEVDREMTVLLDPKNRPEPDLVVSTTPYEGDQTWLPAQDVELVVEVVSPESEQRDKKMKPAKYADAGIRSMWIVEQEADDAVAVSVYELDDVTSAYTRTQVARGTLKVDLPFPIEVDLTTLAP</sequence>
<dbReference type="PANTHER" id="PTHR35400">
    <property type="entry name" value="SLR1083 PROTEIN"/>
    <property type="match status" value="1"/>
</dbReference>
<protein>
    <submittedName>
        <fullName evidence="2">Uma2 family endonuclease</fullName>
    </submittedName>
</protein>
<dbReference type="GO" id="GO:0004519">
    <property type="term" value="F:endonuclease activity"/>
    <property type="evidence" value="ECO:0007669"/>
    <property type="project" value="UniProtKB-KW"/>
</dbReference>
<reference evidence="2 3" key="1">
    <citation type="submission" date="2018-11" db="EMBL/GenBank/DDBJ databases">
        <title>Sequencing the genomes of 1000 actinobacteria strains.</title>
        <authorList>
            <person name="Klenk H.-P."/>
        </authorList>
    </citation>
    <scope>NUCLEOTIDE SEQUENCE [LARGE SCALE GENOMIC DNA]</scope>
    <source>
        <strain evidence="2 3">DSM 15700</strain>
    </source>
</reference>
<keyword evidence="2" id="KW-0540">Nuclease</keyword>
<name>A0A3N4ZA26_9MICO</name>